<dbReference type="EMBL" id="WVIC01000026">
    <property type="protein sequence ID" value="NCJ07441.1"/>
    <property type="molecule type" value="Genomic_DNA"/>
</dbReference>
<evidence type="ECO:0000256" key="9">
    <source>
        <dbReference type="ARBA" id="ARBA00031449"/>
    </source>
</evidence>
<name>A0A8K2A0E5_9CYAN</name>
<dbReference type="Pfam" id="PF01242">
    <property type="entry name" value="PTPS"/>
    <property type="match status" value="1"/>
</dbReference>
<dbReference type="InterPro" id="IPR038418">
    <property type="entry name" value="6-PTP_synth/QueD_sf"/>
</dbReference>
<keyword evidence="8" id="KW-0456">Lyase</keyword>
<dbReference type="EC" id="4.1.2.50" evidence="4"/>
<accession>A0A8K2A0E5</accession>
<proteinExistence type="inferred from homology"/>
<organism evidence="11 12">
    <name type="scientific">Petrachloros mirabilis ULC683</name>
    <dbReference type="NCBI Taxonomy" id="2781853"/>
    <lineage>
        <taxon>Bacteria</taxon>
        <taxon>Bacillati</taxon>
        <taxon>Cyanobacteriota</taxon>
        <taxon>Cyanophyceae</taxon>
        <taxon>Synechococcales</taxon>
        <taxon>Petrachlorosaceae</taxon>
        <taxon>Petrachloros</taxon>
        <taxon>Petrachloros mirabilis</taxon>
    </lineage>
</organism>
<dbReference type="GO" id="GO:0070497">
    <property type="term" value="F:6-carboxytetrahydropterin synthase activity"/>
    <property type="evidence" value="ECO:0007669"/>
    <property type="project" value="UniProtKB-EC"/>
</dbReference>
<evidence type="ECO:0000256" key="6">
    <source>
        <dbReference type="ARBA" id="ARBA00022723"/>
    </source>
</evidence>
<evidence type="ECO:0000256" key="3">
    <source>
        <dbReference type="ARBA" id="ARBA00008900"/>
    </source>
</evidence>
<dbReference type="PANTHER" id="PTHR12589:SF7">
    <property type="entry name" value="6-PYRUVOYL TETRAHYDROBIOPTERIN SYNTHASE"/>
    <property type="match status" value="1"/>
</dbReference>
<dbReference type="GO" id="GO:0046872">
    <property type="term" value="F:metal ion binding"/>
    <property type="evidence" value="ECO:0007669"/>
    <property type="project" value="UniProtKB-KW"/>
</dbReference>
<sequence>MYQLEITHNAEAAHRFFQASASPKCRSIHGHRWMITLMLRSEKLDDQGMVVEFGHLKRIWRSWLDAHLDHALMLNQADPMAAAIREIEPGSRLFLMSADPTTENIAQLLYEQAQLIVTALDCPSPVQVVGVRVEETQVNAVNYVNSPEG</sequence>
<dbReference type="Proteomes" id="UP000607397">
    <property type="component" value="Unassembled WGS sequence"/>
</dbReference>
<keyword evidence="6" id="KW-0479">Metal-binding</keyword>
<evidence type="ECO:0000256" key="8">
    <source>
        <dbReference type="ARBA" id="ARBA00023239"/>
    </source>
</evidence>
<dbReference type="UniPathway" id="UPA00391"/>
<evidence type="ECO:0000313" key="12">
    <source>
        <dbReference type="Proteomes" id="UP000607397"/>
    </source>
</evidence>
<evidence type="ECO:0000256" key="7">
    <source>
        <dbReference type="ARBA" id="ARBA00022833"/>
    </source>
</evidence>
<evidence type="ECO:0000256" key="4">
    <source>
        <dbReference type="ARBA" id="ARBA00012982"/>
    </source>
</evidence>
<comment type="catalytic activity">
    <reaction evidence="10">
        <text>7,8-dihydroneopterin 3'-triphosphate + H2O = 6-carboxy-5,6,7,8-tetrahydropterin + triphosphate + acetaldehyde + 2 H(+)</text>
        <dbReference type="Rhea" id="RHEA:27966"/>
        <dbReference type="ChEBI" id="CHEBI:15343"/>
        <dbReference type="ChEBI" id="CHEBI:15377"/>
        <dbReference type="ChEBI" id="CHEBI:15378"/>
        <dbReference type="ChEBI" id="CHEBI:18036"/>
        <dbReference type="ChEBI" id="CHEBI:58462"/>
        <dbReference type="ChEBI" id="CHEBI:61032"/>
        <dbReference type="EC" id="4.1.2.50"/>
    </reaction>
</comment>
<protein>
    <recommendedName>
        <fullName evidence="5">6-carboxy-5,6,7,8-tetrahydropterin synthase</fullName>
        <ecNumber evidence="4">4.1.2.50</ecNumber>
    </recommendedName>
    <alternativeName>
        <fullName evidence="9">Queuosine biosynthesis protein QueD</fullName>
    </alternativeName>
</protein>
<dbReference type="PANTHER" id="PTHR12589">
    <property type="entry name" value="PYRUVOYL TETRAHYDROBIOPTERIN SYNTHASE"/>
    <property type="match status" value="1"/>
</dbReference>
<gene>
    <name evidence="11" type="ORF">GS597_13170</name>
</gene>
<evidence type="ECO:0000256" key="1">
    <source>
        <dbReference type="ARBA" id="ARBA00001947"/>
    </source>
</evidence>
<evidence type="ECO:0000256" key="2">
    <source>
        <dbReference type="ARBA" id="ARBA00005061"/>
    </source>
</evidence>
<dbReference type="AlphaFoldDB" id="A0A8K2A0E5"/>
<dbReference type="InterPro" id="IPR007115">
    <property type="entry name" value="6-PTP_synth/QueD"/>
</dbReference>
<dbReference type="Gene3D" id="3.30.479.10">
    <property type="entry name" value="6-pyruvoyl tetrahydropterin synthase/QueD"/>
    <property type="match status" value="1"/>
</dbReference>
<keyword evidence="7" id="KW-0862">Zinc</keyword>
<dbReference type="SUPFAM" id="SSF55620">
    <property type="entry name" value="Tetrahydrobiopterin biosynthesis enzymes-like"/>
    <property type="match status" value="1"/>
</dbReference>
<comment type="pathway">
    <text evidence="2">Purine metabolism; 7-cyano-7-deazaguanine biosynthesis.</text>
</comment>
<evidence type="ECO:0000256" key="10">
    <source>
        <dbReference type="ARBA" id="ARBA00048807"/>
    </source>
</evidence>
<comment type="similarity">
    <text evidence="3">Belongs to the PTPS family. QueD subfamily.</text>
</comment>
<keyword evidence="12" id="KW-1185">Reference proteome</keyword>
<dbReference type="RefSeq" id="WP_161825919.1">
    <property type="nucleotide sequence ID" value="NZ_WVIC01000026.1"/>
</dbReference>
<evidence type="ECO:0000256" key="5">
    <source>
        <dbReference type="ARBA" id="ARBA00018141"/>
    </source>
</evidence>
<reference evidence="11" key="1">
    <citation type="submission" date="2019-12" db="EMBL/GenBank/DDBJ databases">
        <title>High-Quality draft genome sequences of three cyanobacteria isolated from the limestone walls of the Old Cathedral of Coimbra.</title>
        <authorList>
            <person name="Tiago I."/>
            <person name="Soares F."/>
            <person name="Portugal A."/>
        </authorList>
    </citation>
    <scope>NUCLEOTIDE SEQUENCE [LARGE SCALE GENOMIC DNA]</scope>
    <source>
        <strain evidence="11">C</strain>
    </source>
</reference>
<evidence type="ECO:0000313" key="11">
    <source>
        <dbReference type="EMBL" id="NCJ07441.1"/>
    </source>
</evidence>
<comment type="caution">
    <text evidence="11">The sequence shown here is derived from an EMBL/GenBank/DDBJ whole genome shotgun (WGS) entry which is preliminary data.</text>
</comment>
<comment type="cofactor">
    <cofactor evidence="1">
        <name>Zn(2+)</name>
        <dbReference type="ChEBI" id="CHEBI:29105"/>
    </cofactor>
</comment>